<keyword evidence="7 12" id="KW-0378">Hydrolase</keyword>
<gene>
    <name evidence="14" type="primary">cdd</name>
    <name evidence="14" type="ORF">ACFQDI_18660</name>
</gene>
<feature type="domain" description="CMP/dCMP-type deaminase" evidence="13">
    <location>
        <begin position="3"/>
        <end position="129"/>
    </location>
</feature>
<accession>A0ABW0KV64</accession>
<evidence type="ECO:0000313" key="14">
    <source>
        <dbReference type="EMBL" id="MFC5456896.1"/>
    </source>
</evidence>
<comment type="cofactor">
    <cofactor evidence="1 12">
        <name>Zn(2+)</name>
        <dbReference type="ChEBI" id="CHEBI:29105"/>
    </cofactor>
</comment>
<dbReference type="EMBL" id="JBHSMQ010000007">
    <property type="protein sequence ID" value="MFC5456896.1"/>
    <property type="molecule type" value="Genomic_DNA"/>
</dbReference>
<reference evidence="15" key="1">
    <citation type="journal article" date="2019" name="Int. J. Syst. Evol. Microbiol.">
        <title>The Global Catalogue of Microorganisms (GCM) 10K type strain sequencing project: providing services to taxonomists for standard genome sequencing and annotation.</title>
        <authorList>
            <consortium name="The Broad Institute Genomics Platform"/>
            <consortium name="The Broad Institute Genome Sequencing Center for Infectious Disease"/>
            <person name="Wu L."/>
            <person name="Ma J."/>
        </authorList>
    </citation>
    <scope>NUCLEOTIDE SEQUENCE [LARGE SCALE GENOMIC DNA]</scope>
    <source>
        <strain evidence="15">CGMCC 4.1469</strain>
    </source>
</reference>
<dbReference type="EC" id="3.5.4.5" evidence="4 12"/>
<dbReference type="PROSITE" id="PS00903">
    <property type="entry name" value="CYT_DCMP_DEAMINASES_1"/>
    <property type="match status" value="1"/>
</dbReference>
<evidence type="ECO:0000256" key="9">
    <source>
        <dbReference type="ARBA" id="ARBA00032005"/>
    </source>
</evidence>
<protein>
    <recommendedName>
        <fullName evidence="5 12">Cytidine deaminase</fullName>
        <ecNumber evidence="4 12">3.5.4.5</ecNumber>
    </recommendedName>
    <alternativeName>
        <fullName evidence="9 12">Cytidine aminohydrolase</fullName>
    </alternativeName>
</protein>
<evidence type="ECO:0000259" key="13">
    <source>
        <dbReference type="PROSITE" id="PS51747"/>
    </source>
</evidence>
<name>A0ABW0KV64_9BACT</name>
<dbReference type="InterPro" id="IPR016193">
    <property type="entry name" value="Cytidine_deaminase-like"/>
</dbReference>
<evidence type="ECO:0000256" key="12">
    <source>
        <dbReference type="RuleBase" id="RU364006"/>
    </source>
</evidence>
<evidence type="ECO:0000256" key="10">
    <source>
        <dbReference type="ARBA" id="ARBA00049252"/>
    </source>
</evidence>
<evidence type="ECO:0000256" key="4">
    <source>
        <dbReference type="ARBA" id="ARBA00012783"/>
    </source>
</evidence>
<dbReference type="PROSITE" id="PS51747">
    <property type="entry name" value="CYT_DCMP_DEAMINASES_2"/>
    <property type="match status" value="1"/>
</dbReference>
<dbReference type="InterPro" id="IPR002125">
    <property type="entry name" value="CMP_dCMP_dom"/>
</dbReference>
<dbReference type="InterPro" id="IPR006262">
    <property type="entry name" value="Cyt_deam_tetra"/>
</dbReference>
<evidence type="ECO:0000256" key="3">
    <source>
        <dbReference type="ARBA" id="ARBA00006576"/>
    </source>
</evidence>
<dbReference type="Pfam" id="PF00383">
    <property type="entry name" value="dCMP_cyt_deam_1"/>
    <property type="match status" value="1"/>
</dbReference>
<comment type="catalytic activity">
    <reaction evidence="11 12">
        <text>cytidine + H2O + H(+) = uridine + NH4(+)</text>
        <dbReference type="Rhea" id="RHEA:16069"/>
        <dbReference type="ChEBI" id="CHEBI:15377"/>
        <dbReference type="ChEBI" id="CHEBI:15378"/>
        <dbReference type="ChEBI" id="CHEBI:16704"/>
        <dbReference type="ChEBI" id="CHEBI:17562"/>
        <dbReference type="ChEBI" id="CHEBI:28938"/>
        <dbReference type="EC" id="3.5.4.5"/>
    </reaction>
</comment>
<organism evidence="14 15">
    <name type="scientific">Prosthecobacter fluviatilis</name>
    <dbReference type="NCBI Taxonomy" id="445931"/>
    <lineage>
        <taxon>Bacteria</taxon>
        <taxon>Pseudomonadati</taxon>
        <taxon>Verrucomicrobiota</taxon>
        <taxon>Verrucomicrobiia</taxon>
        <taxon>Verrucomicrobiales</taxon>
        <taxon>Verrucomicrobiaceae</taxon>
        <taxon>Prosthecobacter</taxon>
    </lineage>
</organism>
<evidence type="ECO:0000256" key="11">
    <source>
        <dbReference type="ARBA" id="ARBA00049558"/>
    </source>
</evidence>
<proteinExistence type="inferred from homology"/>
<evidence type="ECO:0000256" key="8">
    <source>
        <dbReference type="ARBA" id="ARBA00022833"/>
    </source>
</evidence>
<evidence type="ECO:0000256" key="2">
    <source>
        <dbReference type="ARBA" id="ARBA00003949"/>
    </source>
</evidence>
<dbReference type="RefSeq" id="WP_377169617.1">
    <property type="nucleotide sequence ID" value="NZ_JBHSMQ010000007.1"/>
</dbReference>
<dbReference type="NCBIfam" id="TIGR01354">
    <property type="entry name" value="cyt_deam_tetra"/>
    <property type="match status" value="1"/>
</dbReference>
<evidence type="ECO:0000256" key="1">
    <source>
        <dbReference type="ARBA" id="ARBA00001947"/>
    </source>
</evidence>
<keyword evidence="6 12" id="KW-0479">Metal-binding</keyword>
<sequence length="129" mass="13533">MMTVASALLESATAAAAKAYAPYSHFQVGCALLTAKGNLFTGCNVENASYGLTICAERSTIFHAVAEEGPGMKIAQLAVVALGQEFPPCGACRQVIAEFSGAETPIWFMRDGKPVMLTTAELLPASFKL</sequence>
<evidence type="ECO:0000313" key="15">
    <source>
        <dbReference type="Proteomes" id="UP001596052"/>
    </source>
</evidence>
<dbReference type="Gene3D" id="3.40.140.10">
    <property type="entry name" value="Cytidine Deaminase, domain 2"/>
    <property type="match status" value="1"/>
</dbReference>
<dbReference type="CDD" id="cd01283">
    <property type="entry name" value="cytidine_deaminase"/>
    <property type="match status" value="1"/>
</dbReference>
<evidence type="ECO:0000256" key="6">
    <source>
        <dbReference type="ARBA" id="ARBA00022723"/>
    </source>
</evidence>
<dbReference type="GO" id="GO:0004126">
    <property type="term" value="F:cytidine deaminase activity"/>
    <property type="evidence" value="ECO:0007669"/>
    <property type="project" value="UniProtKB-EC"/>
</dbReference>
<keyword evidence="8 12" id="KW-0862">Zinc</keyword>
<dbReference type="NCBIfam" id="NF004064">
    <property type="entry name" value="PRK05578.1"/>
    <property type="match status" value="1"/>
</dbReference>
<comment type="catalytic activity">
    <reaction evidence="10 12">
        <text>2'-deoxycytidine + H2O + H(+) = 2'-deoxyuridine + NH4(+)</text>
        <dbReference type="Rhea" id="RHEA:13433"/>
        <dbReference type="ChEBI" id="CHEBI:15377"/>
        <dbReference type="ChEBI" id="CHEBI:15378"/>
        <dbReference type="ChEBI" id="CHEBI:15698"/>
        <dbReference type="ChEBI" id="CHEBI:16450"/>
        <dbReference type="ChEBI" id="CHEBI:28938"/>
        <dbReference type="EC" id="3.5.4.5"/>
    </reaction>
</comment>
<dbReference type="InterPro" id="IPR050202">
    <property type="entry name" value="Cyt/Deoxycyt_deaminase"/>
</dbReference>
<keyword evidence="15" id="KW-1185">Reference proteome</keyword>
<comment type="function">
    <text evidence="2 12">This enzyme scavenges exogenous and endogenous cytidine and 2'-deoxycytidine for UMP synthesis.</text>
</comment>
<dbReference type="PANTHER" id="PTHR11644:SF2">
    <property type="entry name" value="CYTIDINE DEAMINASE"/>
    <property type="match status" value="1"/>
</dbReference>
<evidence type="ECO:0000256" key="7">
    <source>
        <dbReference type="ARBA" id="ARBA00022801"/>
    </source>
</evidence>
<comment type="similarity">
    <text evidence="3 12">Belongs to the cytidine and deoxycytidylate deaminase family.</text>
</comment>
<dbReference type="SUPFAM" id="SSF53927">
    <property type="entry name" value="Cytidine deaminase-like"/>
    <property type="match status" value="1"/>
</dbReference>
<dbReference type="PANTHER" id="PTHR11644">
    <property type="entry name" value="CYTIDINE DEAMINASE"/>
    <property type="match status" value="1"/>
</dbReference>
<comment type="caution">
    <text evidence="14">The sequence shown here is derived from an EMBL/GenBank/DDBJ whole genome shotgun (WGS) entry which is preliminary data.</text>
</comment>
<dbReference type="Proteomes" id="UP001596052">
    <property type="component" value="Unassembled WGS sequence"/>
</dbReference>
<evidence type="ECO:0000256" key="5">
    <source>
        <dbReference type="ARBA" id="ARBA00018266"/>
    </source>
</evidence>
<dbReference type="InterPro" id="IPR016192">
    <property type="entry name" value="APOBEC/CMP_deaminase_Zn-bd"/>
</dbReference>